<evidence type="ECO:0000256" key="7">
    <source>
        <dbReference type="ARBA" id="ARBA00023136"/>
    </source>
</evidence>
<keyword evidence="8" id="KW-0285">Flavoprotein</keyword>
<dbReference type="KEGG" id="woc:BA177_14760"/>
<dbReference type="AlphaFoldDB" id="A0A193LID5"/>
<dbReference type="GO" id="GO:0005886">
    <property type="term" value="C:plasma membrane"/>
    <property type="evidence" value="ECO:0007669"/>
    <property type="project" value="UniProtKB-SubCell"/>
</dbReference>
<keyword evidence="11" id="KW-1185">Reference proteome</keyword>
<feature type="transmembrane region" description="Helical" evidence="8">
    <location>
        <begin position="82"/>
        <end position="100"/>
    </location>
</feature>
<organism evidence="10 11">
    <name type="scientific">Woeseia oceani</name>
    <dbReference type="NCBI Taxonomy" id="1548547"/>
    <lineage>
        <taxon>Bacteria</taxon>
        <taxon>Pseudomonadati</taxon>
        <taxon>Pseudomonadota</taxon>
        <taxon>Gammaproteobacteria</taxon>
        <taxon>Woeseiales</taxon>
        <taxon>Woeseiaceae</taxon>
        <taxon>Woeseia</taxon>
    </lineage>
</organism>
<keyword evidence="8" id="KW-1003">Cell membrane</keyword>
<feature type="transmembrane region" description="Helical" evidence="8">
    <location>
        <begin position="151"/>
        <end position="168"/>
    </location>
</feature>
<feature type="domain" description="Ferric oxidoreductase" evidence="9">
    <location>
        <begin position="50"/>
        <end position="163"/>
    </location>
</feature>
<keyword evidence="8" id="KW-0288">FMN</keyword>
<dbReference type="GO" id="GO:0009055">
    <property type="term" value="F:electron transfer activity"/>
    <property type="evidence" value="ECO:0007669"/>
    <property type="project" value="UniProtKB-UniRule"/>
</dbReference>
<dbReference type="Proteomes" id="UP000092695">
    <property type="component" value="Chromosome"/>
</dbReference>
<evidence type="ECO:0000256" key="5">
    <source>
        <dbReference type="ARBA" id="ARBA00022989"/>
    </source>
</evidence>
<keyword evidence="8" id="KW-0479">Metal-binding</keyword>
<evidence type="ECO:0000256" key="2">
    <source>
        <dbReference type="ARBA" id="ARBA00022448"/>
    </source>
</evidence>
<evidence type="ECO:0000313" key="10">
    <source>
        <dbReference type="EMBL" id="ANO52280.1"/>
    </source>
</evidence>
<evidence type="ECO:0000313" key="11">
    <source>
        <dbReference type="Proteomes" id="UP000092695"/>
    </source>
</evidence>
<dbReference type="STRING" id="1548547.BA177_14760"/>
<comment type="similarity">
    <text evidence="8">Belongs to the MsrQ family.</text>
</comment>
<dbReference type="GO" id="GO:0010181">
    <property type="term" value="F:FMN binding"/>
    <property type="evidence" value="ECO:0007669"/>
    <property type="project" value="UniProtKB-UniRule"/>
</dbReference>
<protein>
    <recommendedName>
        <fullName evidence="8">Protein-methionine-sulfoxide reductase heme-binding subunit MsrQ</fullName>
    </recommendedName>
    <alternativeName>
        <fullName evidence="8">Flavocytochrome MsrQ</fullName>
    </alternativeName>
</protein>
<feature type="transmembrane region" description="Helical" evidence="8">
    <location>
        <begin position="120"/>
        <end position="139"/>
    </location>
</feature>
<evidence type="ECO:0000259" key="9">
    <source>
        <dbReference type="Pfam" id="PF01794"/>
    </source>
</evidence>
<keyword evidence="7 8" id="KW-0472">Membrane</keyword>
<keyword evidence="2 8" id="KW-0813">Transport</keyword>
<comment type="subunit">
    <text evidence="8">Heterodimer of a catalytic subunit (MsrP) and a heme-binding subunit (MsrQ).</text>
</comment>
<comment type="subcellular location">
    <subcellularLocation>
        <location evidence="8">Cell membrane</location>
        <topology evidence="8">Multi-pass membrane protein</topology>
    </subcellularLocation>
    <subcellularLocation>
        <location evidence="1">Membrane</location>
        <topology evidence="1">Multi-pass membrane protein</topology>
    </subcellularLocation>
</comment>
<feature type="transmembrane region" description="Helical" evidence="8">
    <location>
        <begin position="174"/>
        <end position="193"/>
    </location>
</feature>
<keyword evidence="5 8" id="KW-1133">Transmembrane helix</keyword>
<dbReference type="GO" id="GO:0020037">
    <property type="term" value="F:heme binding"/>
    <property type="evidence" value="ECO:0007669"/>
    <property type="project" value="UniProtKB-UniRule"/>
</dbReference>
<dbReference type="GO" id="GO:0046872">
    <property type="term" value="F:metal ion binding"/>
    <property type="evidence" value="ECO:0007669"/>
    <property type="project" value="UniProtKB-KW"/>
</dbReference>
<dbReference type="InterPro" id="IPR013130">
    <property type="entry name" value="Fe3_Rdtase_TM_dom"/>
</dbReference>
<evidence type="ECO:0000256" key="4">
    <source>
        <dbReference type="ARBA" id="ARBA00022692"/>
    </source>
</evidence>
<dbReference type="RefSeq" id="WP_068617442.1">
    <property type="nucleotide sequence ID" value="NZ_CP016268.1"/>
</dbReference>
<sequence length="203" mass="23700">MNSLKQIRFVWKPVVFALCLLPALKAVGDTFGWTGDLGANPVEALQDHFGNWALRFLMIALAVTPLRQLSGRNWLSRFRRPLGLFAFFYALMHFLVWLILDQSLLWQAIKEDIVERPFITLGFVAVLILLAMALTSTAGMRRRLGRRWQQLHYGVYLAAILGVWHYWWQVKKDISEPLIYALILSALLGYRLFRRWHRTHRHG</sequence>
<dbReference type="PANTHER" id="PTHR36964:SF1">
    <property type="entry name" value="PROTEIN-METHIONINE-SULFOXIDE REDUCTASE HEME-BINDING SUBUNIT MSRQ"/>
    <property type="match status" value="1"/>
</dbReference>
<name>A0A193LID5_9GAMM</name>
<keyword evidence="6 8" id="KW-0408">Iron</keyword>
<evidence type="ECO:0000256" key="1">
    <source>
        <dbReference type="ARBA" id="ARBA00004141"/>
    </source>
</evidence>
<feature type="transmembrane region" description="Helical" evidence="8">
    <location>
        <begin position="52"/>
        <end position="70"/>
    </location>
</feature>
<dbReference type="GO" id="GO:0016679">
    <property type="term" value="F:oxidoreductase activity, acting on diphenols and related substances as donors"/>
    <property type="evidence" value="ECO:0007669"/>
    <property type="project" value="TreeGrafter"/>
</dbReference>
<dbReference type="OrthoDB" id="9788328at2"/>
<comment type="function">
    <text evidence="8">Part of the MsrPQ system that repairs oxidized periplasmic proteins containing methionine sulfoxide residues (Met-O), using respiratory chain electrons. Thus protects these proteins from oxidative-stress damage caused by reactive species of oxygen and chlorine generated by the host defense mechanisms. MsrPQ is essential for the maintenance of envelope integrity under bleach stress, rescuing a wide series of structurally unrelated periplasmic proteins from methionine oxidation. MsrQ provides electrons for reduction to the reductase catalytic subunit MsrP, using the quinone pool of the respiratory chain.</text>
</comment>
<comment type="cofactor">
    <cofactor evidence="8">
        <name>heme b</name>
        <dbReference type="ChEBI" id="CHEBI:60344"/>
    </cofactor>
    <text evidence="8">Binds 1 heme b (iron(II)-protoporphyrin IX) group per subunit.</text>
</comment>
<dbReference type="InterPro" id="IPR022837">
    <property type="entry name" value="MsrQ-like"/>
</dbReference>
<keyword evidence="3 8" id="KW-0349">Heme</keyword>
<evidence type="ECO:0000256" key="3">
    <source>
        <dbReference type="ARBA" id="ARBA00022617"/>
    </source>
</evidence>
<dbReference type="PANTHER" id="PTHR36964">
    <property type="entry name" value="PROTEIN-METHIONINE-SULFOXIDE REDUCTASE HEME-BINDING SUBUNIT MSRQ"/>
    <property type="match status" value="1"/>
</dbReference>
<dbReference type="Pfam" id="PF01794">
    <property type="entry name" value="Ferric_reduct"/>
    <property type="match status" value="1"/>
</dbReference>
<comment type="cofactor">
    <cofactor evidence="8">
        <name>FMN</name>
        <dbReference type="ChEBI" id="CHEBI:58210"/>
    </cofactor>
    <text evidence="8">Binds 1 FMN per subunit.</text>
</comment>
<reference evidence="10 11" key="1">
    <citation type="submission" date="2016-06" db="EMBL/GenBank/DDBJ databases">
        <title>Complete genome sequence of a deep-branching marine Gamma Proteobacterium Woeseia oceani type strain XK5.</title>
        <authorList>
            <person name="Mu D."/>
            <person name="Du Z."/>
        </authorList>
    </citation>
    <scope>NUCLEOTIDE SEQUENCE [LARGE SCALE GENOMIC DNA]</scope>
    <source>
        <strain evidence="10 11">XK5</strain>
    </source>
</reference>
<dbReference type="GO" id="GO:0030091">
    <property type="term" value="P:protein repair"/>
    <property type="evidence" value="ECO:0007669"/>
    <property type="project" value="UniProtKB-UniRule"/>
</dbReference>
<proteinExistence type="inferred from homology"/>
<evidence type="ECO:0000256" key="8">
    <source>
        <dbReference type="HAMAP-Rule" id="MF_01207"/>
    </source>
</evidence>
<accession>A0A193LID5</accession>
<dbReference type="EMBL" id="CP016268">
    <property type="protein sequence ID" value="ANO52280.1"/>
    <property type="molecule type" value="Genomic_DNA"/>
</dbReference>
<keyword evidence="4 8" id="KW-0812">Transmembrane</keyword>
<comment type="caution">
    <text evidence="8">Lacks conserved residue(s) required for the propagation of feature annotation.</text>
</comment>
<gene>
    <name evidence="8" type="primary">msrQ</name>
    <name evidence="10" type="ORF">BA177_14760</name>
</gene>
<evidence type="ECO:0000256" key="6">
    <source>
        <dbReference type="ARBA" id="ARBA00023004"/>
    </source>
</evidence>
<dbReference type="HAMAP" id="MF_01207">
    <property type="entry name" value="MsrQ"/>
    <property type="match status" value="1"/>
</dbReference>
<keyword evidence="8" id="KW-0249">Electron transport</keyword>